<name>N8YJC7_ACIBZ</name>
<evidence type="ECO:0000313" key="2">
    <source>
        <dbReference type="Proteomes" id="UP000013270"/>
    </source>
</evidence>
<sequence length="165" mass="18745">MGFSLLFIRIKNSEIVDVDRAGLIRFLEKNGLDVDAQVESGSLVDHNKKTLAFNGYSSDLHLAPLAQVKPITGGIYHATLCKDECIFIYDLCVAGKMLIVNPQANPLYLIPADNHQQKDIPDLNNAVWVNSAEEMLHELSRNFTEFQVYKEKIMRQYSEKDHLHD</sequence>
<dbReference type="Proteomes" id="UP000013270">
    <property type="component" value="Unassembled WGS sequence"/>
</dbReference>
<dbReference type="AlphaFoldDB" id="N8YJC7"/>
<protein>
    <submittedName>
        <fullName evidence="1">Uncharacterized protein</fullName>
    </submittedName>
</protein>
<organism evidence="1 2">
    <name type="scientific">Acinetobacter bereziniae NIPH 3</name>
    <dbReference type="NCBI Taxonomy" id="1217651"/>
    <lineage>
        <taxon>Bacteria</taxon>
        <taxon>Pseudomonadati</taxon>
        <taxon>Pseudomonadota</taxon>
        <taxon>Gammaproteobacteria</taxon>
        <taxon>Moraxellales</taxon>
        <taxon>Moraxellaceae</taxon>
        <taxon>Acinetobacter</taxon>
    </lineage>
</organism>
<accession>N8YJC7</accession>
<dbReference type="EMBL" id="APPK01000060">
    <property type="protein sequence ID" value="ENV19375.1"/>
    <property type="molecule type" value="Genomic_DNA"/>
</dbReference>
<proteinExistence type="predicted"/>
<gene>
    <name evidence="1" type="ORF">F963_04467</name>
</gene>
<comment type="caution">
    <text evidence="1">The sequence shown here is derived from an EMBL/GenBank/DDBJ whole genome shotgun (WGS) entry which is preliminary data.</text>
</comment>
<reference evidence="1 2" key="1">
    <citation type="submission" date="2013-02" db="EMBL/GenBank/DDBJ databases">
        <title>The Genome Sequence of Acinetobacter bereziniae NIPH 3.</title>
        <authorList>
            <consortium name="The Broad Institute Genome Sequencing Platform"/>
            <consortium name="The Broad Institute Genome Sequencing Center for Infectious Disease"/>
            <person name="Cerqueira G."/>
            <person name="Feldgarden M."/>
            <person name="Courvalin P."/>
            <person name="Perichon B."/>
            <person name="Grillot-Courvalin C."/>
            <person name="Clermont D."/>
            <person name="Rocha E."/>
            <person name="Yoon E.-J."/>
            <person name="Nemec A."/>
            <person name="Walker B."/>
            <person name="Young S.K."/>
            <person name="Zeng Q."/>
            <person name="Gargeya S."/>
            <person name="Fitzgerald M."/>
            <person name="Haas B."/>
            <person name="Abouelleil A."/>
            <person name="Alvarado L."/>
            <person name="Arachchi H.M."/>
            <person name="Berlin A.M."/>
            <person name="Chapman S.B."/>
            <person name="Dewar J."/>
            <person name="Goldberg J."/>
            <person name="Griggs A."/>
            <person name="Gujja S."/>
            <person name="Hansen M."/>
            <person name="Howarth C."/>
            <person name="Imamovic A."/>
            <person name="Larimer J."/>
            <person name="McCowan C."/>
            <person name="Murphy C."/>
            <person name="Neiman D."/>
            <person name="Pearson M."/>
            <person name="Priest M."/>
            <person name="Roberts A."/>
            <person name="Saif S."/>
            <person name="Shea T."/>
            <person name="Sisk P."/>
            <person name="Sykes S."/>
            <person name="Wortman J."/>
            <person name="Nusbaum C."/>
            <person name="Birren B."/>
        </authorList>
    </citation>
    <scope>NUCLEOTIDE SEQUENCE [LARGE SCALE GENOMIC DNA]</scope>
    <source>
        <strain evidence="1 2">NIPH 3</strain>
    </source>
</reference>
<dbReference type="RefSeq" id="WP_004826287.1">
    <property type="nucleotide sequence ID" value="NZ_KB849461.1"/>
</dbReference>
<evidence type="ECO:0000313" key="1">
    <source>
        <dbReference type="EMBL" id="ENV19375.1"/>
    </source>
</evidence>
<dbReference type="PATRIC" id="fig|1217651.3.peg.4406"/>
<dbReference type="HOGENOM" id="CLU_1607312_0_0_6"/>